<keyword evidence="7" id="KW-1185">Reference proteome</keyword>
<keyword evidence="3" id="KW-0408">Iron</keyword>
<evidence type="ECO:0000259" key="5">
    <source>
        <dbReference type="Pfam" id="PF02662"/>
    </source>
</evidence>
<evidence type="ECO:0000256" key="3">
    <source>
        <dbReference type="ARBA" id="ARBA00023004"/>
    </source>
</evidence>
<dbReference type="AlphaFoldDB" id="A0A7W0CBN1"/>
<name>A0A7W0CBN1_9BACT</name>
<dbReference type="Proteomes" id="UP000525298">
    <property type="component" value="Unassembled WGS sequence"/>
</dbReference>
<dbReference type="EC" id="1.12.99.-" evidence="6"/>
<dbReference type="GO" id="GO:0046872">
    <property type="term" value="F:metal ion binding"/>
    <property type="evidence" value="ECO:0007669"/>
    <property type="project" value="UniProtKB-KW"/>
</dbReference>
<dbReference type="GO" id="GO:0016491">
    <property type="term" value="F:oxidoreductase activity"/>
    <property type="evidence" value="ECO:0007669"/>
    <property type="project" value="UniProtKB-KW"/>
</dbReference>
<keyword evidence="4" id="KW-0411">Iron-sulfur</keyword>
<dbReference type="EMBL" id="JACDUS010000011">
    <property type="protein sequence ID" value="MBA2882699.1"/>
    <property type="molecule type" value="Genomic_DNA"/>
</dbReference>
<dbReference type="InterPro" id="IPR003813">
    <property type="entry name" value="MvhD/FlpD"/>
</dbReference>
<protein>
    <submittedName>
        <fullName evidence="6">F420-non-reducing hydrogenase iron-sulfur subunit</fullName>
        <ecNumber evidence="6">1.12.99.-</ecNumber>
    </submittedName>
</protein>
<evidence type="ECO:0000256" key="1">
    <source>
        <dbReference type="ARBA" id="ARBA00022723"/>
    </source>
</evidence>
<evidence type="ECO:0000313" key="6">
    <source>
        <dbReference type="EMBL" id="MBA2882699.1"/>
    </source>
</evidence>
<evidence type="ECO:0000256" key="2">
    <source>
        <dbReference type="ARBA" id="ARBA00023002"/>
    </source>
</evidence>
<sequence>MSESFEPTIIGFFCNWSAYAGGDLAGVMRIQYPPNLRPIRVMCTGMVHPDLVLDAFSRGADGILVMG</sequence>
<feature type="domain" description="F420-non-reducing hydrogenase iron-sulfur subunit D" evidence="5">
    <location>
        <begin position="9"/>
        <end position="67"/>
    </location>
</feature>
<evidence type="ECO:0000313" key="7">
    <source>
        <dbReference type="Proteomes" id="UP000525298"/>
    </source>
</evidence>
<accession>A0A7W0CBN1</accession>
<organism evidence="6 7">
    <name type="scientific">Desulfosalsimonas propionicica</name>
    <dbReference type="NCBI Taxonomy" id="332175"/>
    <lineage>
        <taxon>Bacteria</taxon>
        <taxon>Pseudomonadati</taxon>
        <taxon>Thermodesulfobacteriota</taxon>
        <taxon>Desulfobacteria</taxon>
        <taxon>Desulfobacterales</taxon>
        <taxon>Desulfosalsimonadaceae</taxon>
        <taxon>Desulfosalsimonas</taxon>
    </lineage>
</organism>
<evidence type="ECO:0000256" key="4">
    <source>
        <dbReference type="ARBA" id="ARBA00023014"/>
    </source>
</evidence>
<proteinExistence type="predicted"/>
<keyword evidence="1" id="KW-0479">Metal-binding</keyword>
<gene>
    <name evidence="6" type="ORF">HNR65_003053</name>
</gene>
<comment type="caution">
    <text evidence="6">The sequence shown here is derived from an EMBL/GenBank/DDBJ whole genome shotgun (WGS) entry which is preliminary data.</text>
</comment>
<dbReference type="GO" id="GO:0051536">
    <property type="term" value="F:iron-sulfur cluster binding"/>
    <property type="evidence" value="ECO:0007669"/>
    <property type="project" value="UniProtKB-KW"/>
</dbReference>
<dbReference type="Pfam" id="PF02662">
    <property type="entry name" value="FlpD"/>
    <property type="match status" value="1"/>
</dbReference>
<reference evidence="6 7" key="1">
    <citation type="submission" date="2020-07" db="EMBL/GenBank/DDBJ databases">
        <title>Genomic Encyclopedia of Type Strains, Phase IV (KMG-IV): sequencing the most valuable type-strain genomes for metagenomic binning, comparative biology and taxonomic classification.</title>
        <authorList>
            <person name="Goeker M."/>
        </authorList>
    </citation>
    <scope>NUCLEOTIDE SEQUENCE [LARGE SCALE GENOMIC DNA]</scope>
    <source>
        <strain evidence="6 7">DSM 17721</strain>
    </source>
</reference>
<keyword evidence="2 6" id="KW-0560">Oxidoreductase</keyword>